<dbReference type="InterPro" id="IPR006598">
    <property type="entry name" value="CAP10"/>
</dbReference>
<organism evidence="4">
    <name type="scientific">Alexandrium andersonii</name>
    <dbReference type="NCBI Taxonomy" id="327968"/>
    <lineage>
        <taxon>Eukaryota</taxon>
        <taxon>Sar</taxon>
        <taxon>Alveolata</taxon>
        <taxon>Dinophyceae</taxon>
        <taxon>Gonyaulacales</taxon>
        <taxon>Pyrocystaceae</taxon>
        <taxon>Alexandrium</taxon>
    </lineage>
</organism>
<dbReference type="PANTHER" id="PTHR12203">
    <property type="entry name" value="KDEL LYS-ASP-GLU-LEU CONTAINING - RELATED"/>
    <property type="match status" value="1"/>
</dbReference>
<gene>
    <name evidence="4" type="ORF">AAND1436_LOCUS21362</name>
</gene>
<keyword evidence="2" id="KW-0808">Transferase</keyword>
<evidence type="ECO:0000313" key="4">
    <source>
        <dbReference type="EMBL" id="CAD9438987.1"/>
    </source>
</evidence>
<dbReference type="EMBL" id="HBGQ01043632">
    <property type="protein sequence ID" value="CAD9438987.1"/>
    <property type="molecule type" value="Transcribed_RNA"/>
</dbReference>
<name>A0A7S2CZ44_9DINO</name>
<reference evidence="4" key="1">
    <citation type="submission" date="2021-01" db="EMBL/GenBank/DDBJ databases">
        <authorList>
            <person name="Corre E."/>
            <person name="Pelletier E."/>
            <person name="Niang G."/>
            <person name="Scheremetjew M."/>
            <person name="Finn R."/>
            <person name="Kale V."/>
            <person name="Holt S."/>
            <person name="Cochrane G."/>
            <person name="Meng A."/>
            <person name="Brown T."/>
            <person name="Cohen L."/>
        </authorList>
    </citation>
    <scope>NUCLEOTIDE SEQUENCE</scope>
    <source>
        <strain evidence="4">CCMP2222</strain>
    </source>
</reference>
<protein>
    <recommendedName>
        <fullName evidence="3">Glycosyl transferase CAP10 domain-containing protein</fullName>
    </recommendedName>
</protein>
<dbReference type="GO" id="GO:0016740">
    <property type="term" value="F:transferase activity"/>
    <property type="evidence" value="ECO:0007669"/>
    <property type="project" value="UniProtKB-KW"/>
</dbReference>
<dbReference type="AlphaFoldDB" id="A0A7S2CZ44"/>
<accession>A0A7S2CZ44</accession>
<evidence type="ECO:0000256" key="2">
    <source>
        <dbReference type="ARBA" id="ARBA00022679"/>
    </source>
</evidence>
<sequence>MSDVVKRHGNLLLDDVRRLGGTVSLLFRGADADFPSNPRLQTSTYPGGFPLHGYSSDPGHYDIAMPDFTFVEYPEVRSHVVNTSWTSNSWPEVKARLKKVPHTKEGFMFRGKANWRGTRKMLEDLVNKGPPAYVRRRLKDFAPDGFDVLVHTYTPIHILPTAFISLYEQCEWAHTFHLSGTHYSAMLKYKLACGQTVFLLGDVSEEEFWYDALKDGENVFFLRNNWFWEDLHQALQPSEKPPLTARERAACVAARARRLTDTYLSQHGIDCYVMIYLTRYFLPWLRRVLEV</sequence>
<dbReference type="Pfam" id="PF05686">
    <property type="entry name" value="Glyco_transf_90"/>
    <property type="match status" value="1"/>
</dbReference>
<dbReference type="PANTHER" id="PTHR12203:SF35">
    <property type="entry name" value="PROTEIN O-GLUCOSYLTRANSFERASE 1"/>
    <property type="match status" value="1"/>
</dbReference>
<evidence type="ECO:0000259" key="3">
    <source>
        <dbReference type="SMART" id="SM00672"/>
    </source>
</evidence>
<proteinExistence type="inferred from homology"/>
<comment type="similarity">
    <text evidence="1">Belongs to the glycosyltransferase 90 family.</text>
</comment>
<evidence type="ECO:0000256" key="1">
    <source>
        <dbReference type="ARBA" id="ARBA00010118"/>
    </source>
</evidence>
<dbReference type="InterPro" id="IPR051091">
    <property type="entry name" value="O-Glucosyltr/Glycosyltrsf_90"/>
</dbReference>
<dbReference type="SMART" id="SM00672">
    <property type="entry name" value="CAP10"/>
    <property type="match status" value="1"/>
</dbReference>
<feature type="domain" description="Glycosyl transferase CAP10" evidence="3">
    <location>
        <begin position="28"/>
        <end position="281"/>
    </location>
</feature>